<dbReference type="AlphaFoldDB" id="A8SB47"/>
<dbReference type="HOGENOM" id="CLU_130297_0_0_9"/>
<reference evidence="1 2" key="2">
    <citation type="submission" date="2007-09" db="EMBL/GenBank/DDBJ databases">
        <authorList>
            <person name="Fulton L."/>
            <person name="Clifton S."/>
            <person name="Fulton B."/>
            <person name="Xu J."/>
            <person name="Minx P."/>
            <person name="Pepin K.H."/>
            <person name="Johnson M."/>
            <person name="Thiruvilangam P."/>
            <person name="Bhonagiri V."/>
            <person name="Nash W.E."/>
            <person name="Mardis E.R."/>
            <person name="Wilson R.K."/>
        </authorList>
    </citation>
    <scope>NUCLEOTIDE SEQUENCE [LARGE SCALE GENOMIC DNA]</scope>
    <source>
        <strain evidence="1 2">M21/2</strain>
    </source>
</reference>
<dbReference type="RefSeq" id="WP_005923710.1">
    <property type="nucleotide sequence ID" value="NZ_DS483500.1"/>
</dbReference>
<organism evidence="1 2">
    <name type="scientific">Faecalibacterium prausnitzii M21/2</name>
    <dbReference type="NCBI Taxonomy" id="411485"/>
    <lineage>
        <taxon>Bacteria</taxon>
        <taxon>Bacillati</taxon>
        <taxon>Bacillota</taxon>
        <taxon>Clostridia</taxon>
        <taxon>Eubacteriales</taxon>
        <taxon>Oscillospiraceae</taxon>
        <taxon>Faecalibacterium</taxon>
    </lineage>
</organism>
<dbReference type="Proteomes" id="UP000005945">
    <property type="component" value="Unassembled WGS sequence"/>
</dbReference>
<dbReference type="EMBL" id="ABED02000025">
    <property type="protein sequence ID" value="EDP21741.1"/>
    <property type="molecule type" value="Genomic_DNA"/>
</dbReference>
<sequence>MKVVPTKLTKYNVYDGFTRLVGIGDEVTLPDFEPLSDTVSGAAFLGEFDDPTVGAFGNMKMDIPFNALTSEALNMLDMLKVKTITLAGVAQCLDVEGNIVFLPTRVVIRGRGGTLKGGSFKAGSGTGTSASVTILAITIVVNGETAVELDKVNPTYKLWGVDQLAYIKANC</sequence>
<accession>A8SB47</accession>
<reference evidence="1 2" key="1">
    <citation type="submission" date="2007-09" db="EMBL/GenBank/DDBJ databases">
        <title>Draft genome sequence of Faecalibacterium prausnitzii M21/2.</title>
        <authorList>
            <person name="Sudarsanam P."/>
            <person name="Ley R."/>
            <person name="Guruge J."/>
            <person name="Turnbaugh P.J."/>
            <person name="Mahowald M."/>
            <person name="Liep D."/>
            <person name="Gordon J."/>
        </authorList>
    </citation>
    <scope>NUCLEOTIDE SEQUENCE [LARGE SCALE GENOMIC DNA]</scope>
    <source>
        <strain evidence="1 2">M21/2</strain>
    </source>
</reference>
<protein>
    <submittedName>
        <fullName evidence="1">Putative phage major tail tube protein</fullName>
    </submittedName>
</protein>
<dbReference type="GeneID" id="75068343"/>
<name>A8SB47_9FIRM</name>
<comment type="caution">
    <text evidence="1">The sequence shown here is derived from an EMBL/GenBank/DDBJ whole genome shotgun (WGS) entry which is preliminary data.</text>
</comment>
<dbReference type="Pfam" id="PF04985">
    <property type="entry name" value="Phage_tube"/>
    <property type="match status" value="1"/>
</dbReference>
<proteinExistence type="predicted"/>
<dbReference type="InterPro" id="IPR006498">
    <property type="entry name" value="Tail_tube"/>
</dbReference>
<gene>
    <name evidence="1" type="ORF">FAEPRAM212_01562</name>
</gene>
<evidence type="ECO:0000313" key="1">
    <source>
        <dbReference type="EMBL" id="EDP21741.1"/>
    </source>
</evidence>
<evidence type="ECO:0000313" key="2">
    <source>
        <dbReference type="Proteomes" id="UP000005945"/>
    </source>
</evidence>